<dbReference type="InterPro" id="IPR019734">
    <property type="entry name" value="TPR_rpt"/>
</dbReference>
<evidence type="ECO:0000259" key="1">
    <source>
        <dbReference type="Pfam" id="PF13191"/>
    </source>
</evidence>
<dbReference type="RefSeq" id="WP_081792665.1">
    <property type="nucleotide sequence ID" value="NZ_BAWF01000069.1"/>
</dbReference>
<dbReference type="SMART" id="SM00028">
    <property type="entry name" value="TPR"/>
    <property type="match status" value="6"/>
</dbReference>
<dbReference type="InterPro" id="IPR027417">
    <property type="entry name" value="P-loop_NTPase"/>
</dbReference>
<reference evidence="2 3" key="1">
    <citation type="submission" date="2014-02" db="EMBL/GenBank/DDBJ databases">
        <title>Whole genome shotgun sequence of Rhodococcus wratislaviensis NBRC 100605.</title>
        <authorList>
            <person name="Hosoyama A."/>
            <person name="Tsuchikane K."/>
            <person name="Yoshida I."/>
            <person name="Ohji S."/>
            <person name="Ichikawa N."/>
            <person name="Yamazoe A."/>
            <person name="Fujita N."/>
        </authorList>
    </citation>
    <scope>NUCLEOTIDE SEQUENCE [LARGE SCALE GENOMIC DNA]</scope>
    <source>
        <strain evidence="2 3">NBRC 100605</strain>
    </source>
</reference>
<feature type="domain" description="Orc1-like AAA ATPase" evidence="1">
    <location>
        <begin position="45"/>
        <end position="167"/>
    </location>
</feature>
<dbReference type="OrthoDB" id="4336084at2"/>
<dbReference type="SUPFAM" id="SSF52540">
    <property type="entry name" value="P-loop containing nucleoside triphosphate hydrolases"/>
    <property type="match status" value="1"/>
</dbReference>
<dbReference type="InterPro" id="IPR011990">
    <property type="entry name" value="TPR-like_helical_dom_sf"/>
</dbReference>
<keyword evidence="3" id="KW-1185">Reference proteome</keyword>
<protein>
    <recommendedName>
        <fullName evidence="1">Orc1-like AAA ATPase domain-containing protein</fullName>
    </recommendedName>
</protein>
<accession>X0RDN8</accession>
<name>X0RDN8_RHOWR</name>
<dbReference type="InterPro" id="IPR041664">
    <property type="entry name" value="AAA_16"/>
</dbReference>
<dbReference type="Pfam" id="PF13191">
    <property type="entry name" value="AAA_16"/>
    <property type="match status" value="1"/>
</dbReference>
<gene>
    <name evidence="2" type="ORF">RW1_069_00230</name>
</gene>
<comment type="caution">
    <text evidence="2">The sequence shown here is derived from an EMBL/GenBank/DDBJ whole genome shotgun (WGS) entry which is preliminary data.</text>
</comment>
<dbReference type="PANTHER" id="PTHR10098:SF108">
    <property type="entry name" value="TETRATRICOPEPTIDE REPEAT PROTEIN 28"/>
    <property type="match status" value="1"/>
</dbReference>
<dbReference type="SUPFAM" id="SSF48452">
    <property type="entry name" value="TPR-like"/>
    <property type="match status" value="2"/>
</dbReference>
<organism evidence="2 3">
    <name type="scientific">Rhodococcus wratislaviensis NBRC 100605</name>
    <dbReference type="NCBI Taxonomy" id="1219028"/>
    <lineage>
        <taxon>Bacteria</taxon>
        <taxon>Bacillati</taxon>
        <taxon>Actinomycetota</taxon>
        <taxon>Actinomycetes</taxon>
        <taxon>Mycobacteriales</taxon>
        <taxon>Nocardiaceae</taxon>
        <taxon>Rhodococcus</taxon>
    </lineage>
</organism>
<dbReference type="Pfam" id="PF13424">
    <property type="entry name" value="TPR_12"/>
    <property type="match status" value="3"/>
</dbReference>
<dbReference type="GO" id="GO:0043531">
    <property type="term" value="F:ADP binding"/>
    <property type="evidence" value="ECO:0007669"/>
    <property type="project" value="InterPro"/>
</dbReference>
<dbReference type="PRINTS" id="PR00364">
    <property type="entry name" value="DISEASERSIST"/>
</dbReference>
<evidence type="ECO:0000313" key="2">
    <source>
        <dbReference type="EMBL" id="GAF49155.1"/>
    </source>
</evidence>
<dbReference type="Gene3D" id="3.40.50.300">
    <property type="entry name" value="P-loop containing nucleotide triphosphate hydrolases"/>
    <property type="match status" value="1"/>
</dbReference>
<proteinExistence type="predicted"/>
<evidence type="ECO:0000313" key="3">
    <source>
        <dbReference type="Proteomes" id="UP000019491"/>
    </source>
</evidence>
<dbReference type="AlphaFoldDB" id="X0RDN8"/>
<dbReference type="EMBL" id="BAWF01000069">
    <property type="protein sequence ID" value="GAF49155.1"/>
    <property type="molecule type" value="Genomic_DNA"/>
</dbReference>
<dbReference type="PANTHER" id="PTHR10098">
    <property type="entry name" value="RAPSYN-RELATED"/>
    <property type="match status" value="1"/>
</dbReference>
<sequence length="778" mass="84820">MISVHAANGGIAAGSIGTLNYFAAQKGRVAAAVRPIVPEPHAPALAGRERELGDLTDLLTETGSGGTSVVAIAGAPGIGKSELARSAALRGIATGQTTRGLFVNMQGYDPDPENQVAPEDVYSSLLRALGFPGDDIPATNAEQATVYHQYMDELAHTDESVLLVIDNASTVAQFAPLIPSGLSHRVIVTSRDTFGGVPGMRTLELDVLSADASVLLMTNATTQRDRHDNRLRDDPTSAHELARLCGRLPLALQIVAALIADEPARPLTDLVDELADENTRLSGFDYDVNWSVRAAISLSYRRLPEDLSKLFRLLPLIPGGDVGLRAAAALSGEKEPEVRRKLMRLVRAHLADKQAEERWRMHDLIRIYAAELSRDPDSDAAFQRMILRYMVDFMAAGSWILYGKSDPRLSDPFPSRTAAVSWFGIERPTLVAAVRELSRRPEFHRMAVEFGLPLCTALDKLRYLDDQVTVATLWASTAAHVGDEEAEVLALNHLGGALRRVRRFDEAIDMHERALASYRRRGDRRGEGVAKTNLANVLQDLGRFDEAIQLYQEDLARCEESGDATSAGETLTNLAGVLIKAGQPDEAIAALRQPLELFRRLGNREGYARTTDLIGGALQRKGDMHAAASAHREAATIYLELDNQYARSGAMNNLALALMSLGDAQSAAAIYSEQLEVLEQLDDRHRRGIALNNLGMALTRLGRIVDAIDAHREAAEIFVHYKDVGNEATARLLLGAALRNNRQIDEARTTLHQALSMFETAGSREDADEARQLLKGLE</sequence>
<dbReference type="Gene3D" id="1.25.40.10">
    <property type="entry name" value="Tetratricopeptide repeat domain"/>
    <property type="match status" value="2"/>
</dbReference>
<dbReference type="Proteomes" id="UP000019491">
    <property type="component" value="Unassembled WGS sequence"/>
</dbReference>